<dbReference type="PRINTS" id="PR01438">
    <property type="entry name" value="UNVRSLSTRESS"/>
</dbReference>
<keyword evidence="2" id="KW-0547">Nucleotide-binding</keyword>
<dbReference type="SUPFAM" id="SSF52402">
    <property type="entry name" value="Adenine nucleotide alpha hydrolases-like"/>
    <property type="match status" value="2"/>
</dbReference>
<keyword evidence="6" id="KW-1185">Reference proteome</keyword>
<feature type="domain" description="UspA" evidence="4">
    <location>
        <begin position="1"/>
        <end position="139"/>
    </location>
</feature>
<sequence length="295" mass="31103">MKPVVVGVDGSATATAAAQWAAREAKLRHTPLTVLMASGFGDGGFGAKAHTPVAWRETKETLAGQLLRTIRDDLAAAEPGVRITAEMSPADPETALRHASGDACLLVLGKPTGTLSGLLAGSPDLDLVARAQCPVVVVRGQSREGGPVVVGVDGSPFSEAAIAQAFEEASLHEVSLVALHTWLDGGASRLCGEERGDFPAAIREAERQVLVERLAGWRERYPDIPVERVVEQDRPRDRLLDRSADASLMVLGSRGRGGFTGMVLGSTSHALLHHAACPVLVSRPHTTESRIAEAR</sequence>
<evidence type="ECO:0000259" key="4">
    <source>
        <dbReference type="Pfam" id="PF00582"/>
    </source>
</evidence>
<feature type="domain" description="UspA" evidence="4">
    <location>
        <begin position="147"/>
        <end position="283"/>
    </location>
</feature>
<evidence type="ECO:0000256" key="3">
    <source>
        <dbReference type="ARBA" id="ARBA00022840"/>
    </source>
</evidence>
<comment type="caution">
    <text evidence="5">The sequence shown here is derived from an EMBL/GenBank/DDBJ whole genome shotgun (WGS) entry which is preliminary data.</text>
</comment>
<protein>
    <submittedName>
        <fullName evidence="5">Universal stress protein</fullName>
    </submittedName>
</protein>
<dbReference type="OrthoDB" id="3404132at2"/>
<dbReference type="Pfam" id="PF00582">
    <property type="entry name" value="Usp"/>
    <property type="match status" value="2"/>
</dbReference>
<comment type="similarity">
    <text evidence="1">Belongs to the universal stress protein A family.</text>
</comment>
<dbReference type="PANTHER" id="PTHR46268">
    <property type="entry name" value="STRESS RESPONSE PROTEIN NHAX"/>
    <property type="match status" value="1"/>
</dbReference>
<evidence type="ECO:0000256" key="2">
    <source>
        <dbReference type="ARBA" id="ARBA00022741"/>
    </source>
</evidence>
<dbReference type="InterPro" id="IPR006016">
    <property type="entry name" value="UspA"/>
</dbReference>
<organism evidence="5 6">
    <name type="scientific">Amycolatopsis panacis</name>
    <dbReference type="NCBI Taxonomy" id="2340917"/>
    <lineage>
        <taxon>Bacteria</taxon>
        <taxon>Bacillati</taxon>
        <taxon>Actinomycetota</taxon>
        <taxon>Actinomycetes</taxon>
        <taxon>Pseudonocardiales</taxon>
        <taxon>Pseudonocardiaceae</taxon>
        <taxon>Amycolatopsis</taxon>
    </lineage>
</organism>
<evidence type="ECO:0000313" key="5">
    <source>
        <dbReference type="EMBL" id="RJQ87259.1"/>
    </source>
</evidence>
<name>A0A419I708_9PSEU</name>
<dbReference type="AlphaFoldDB" id="A0A419I708"/>
<dbReference type="GO" id="GO:0005524">
    <property type="term" value="F:ATP binding"/>
    <property type="evidence" value="ECO:0007669"/>
    <property type="project" value="UniProtKB-KW"/>
</dbReference>
<proteinExistence type="inferred from homology"/>
<gene>
    <name evidence="5" type="ORF">D5S19_10030</name>
</gene>
<dbReference type="EMBL" id="QZFV01000069">
    <property type="protein sequence ID" value="RJQ87259.1"/>
    <property type="molecule type" value="Genomic_DNA"/>
</dbReference>
<evidence type="ECO:0000256" key="1">
    <source>
        <dbReference type="ARBA" id="ARBA00008791"/>
    </source>
</evidence>
<dbReference type="InterPro" id="IPR014729">
    <property type="entry name" value="Rossmann-like_a/b/a_fold"/>
</dbReference>
<reference evidence="5 6" key="1">
    <citation type="submission" date="2018-09" db="EMBL/GenBank/DDBJ databases">
        <title>YIM PH 21725 draft genome.</title>
        <authorList>
            <person name="Miao C."/>
        </authorList>
    </citation>
    <scope>NUCLEOTIDE SEQUENCE [LARGE SCALE GENOMIC DNA]</scope>
    <source>
        <strain evidence="6">YIM PH21725</strain>
    </source>
</reference>
<dbReference type="RefSeq" id="WP_120023068.1">
    <property type="nucleotide sequence ID" value="NZ_QZFV01000069.1"/>
</dbReference>
<dbReference type="InterPro" id="IPR006015">
    <property type="entry name" value="Universal_stress_UspA"/>
</dbReference>
<accession>A0A419I708</accession>
<evidence type="ECO:0000313" key="6">
    <source>
        <dbReference type="Proteomes" id="UP000285112"/>
    </source>
</evidence>
<dbReference type="Gene3D" id="3.40.50.620">
    <property type="entry name" value="HUPs"/>
    <property type="match status" value="2"/>
</dbReference>
<dbReference type="Proteomes" id="UP000285112">
    <property type="component" value="Unassembled WGS sequence"/>
</dbReference>
<keyword evidence="3" id="KW-0067">ATP-binding</keyword>
<dbReference type="PANTHER" id="PTHR46268:SF27">
    <property type="entry name" value="UNIVERSAL STRESS PROTEIN RV2623"/>
    <property type="match status" value="1"/>
</dbReference>